<evidence type="ECO:0000256" key="6">
    <source>
        <dbReference type="SAM" id="SignalP"/>
    </source>
</evidence>
<dbReference type="Gene3D" id="3.10.20.310">
    <property type="entry name" value="membrane protein fhac"/>
    <property type="match status" value="1"/>
</dbReference>
<name>A0ABR9Y8J9_9PROT</name>
<feature type="signal peptide" evidence="6">
    <location>
        <begin position="1"/>
        <end position="32"/>
    </location>
</feature>
<keyword evidence="2" id="KW-0132">Cell division</keyword>
<dbReference type="InterPro" id="IPR013685">
    <property type="entry name" value="POTRA_FtsQ_type"/>
</dbReference>
<feature type="chain" id="PRO_5045441563" evidence="6">
    <location>
        <begin position="33"/>
        <end position="210"/>
    </location>
</feature>
<keyword evidence="4" id="KW-0472">Membrane</keyword>
<reference evidence="9" key="1">
    <citation type="submission" date="2020-04" db="EMBL/GenBank/DDBJ databases">
        <authorList>
            <person name="Sombolestani A."/>
        </authorList>
    </citation>
    <scope>NUCLEOTIDE SEQUENCE</scope>
    <source>
        <strain evidence="9">LMG 31484</strain>
    </source>
</reference>
<evidence type="ECO:0000313" key="10">
    <source>
        <dbReference type="Proteomes" id="UP000623107"/>
    </source>
</evidence>
<comment type="caution">
    <text evidence="9">The sequence shown here is derived from an EMBL/GenBank/DDBJ whole genome shotgun (WGS) entry which is preliminary data.</text>
</comment>
<evidence type="ECO:0000256" key="4">
    <source>
        <dbReference type="ARBA" id="ARBA00022989"/>
    </source>
</evidence>
<keyword evidence="5" id="KW-0131">Cell cycle</keyword>
<dbReference type="InterPro" id="IPR010827">
    <property type="entry name" value="BamA/TamA_POTRA"/>
</dbReference>
<evidence type="ECO:0000259" key="7">
    <source>
        <dbReference type="Pfam" id="PF07244"/>
    </source>
</evidence>
<protein>
    <submittedName>
        <fullName evidence="9">FtsQ-type POTRA domain-containing protein</fullName>
    </submittedName>
</protein>
<keyword evidence="3" id="KW-0812">Transmembrane</keyword>
<sequence>MFLRSLLAPGFLGVSLAAATLPGMITTEQASAAIPAATVPLKLMTVAVQGNQQVSTADILQAFGYHAGDTVTRNDLAAAQKRVGTLYSSRNVGASLGEQMKISGKGVSVKLILEEQAAGAAAQPTALVLDKVEFHGNKKVSTADLEAATKLRVGGSVSNEQLLSDQQAIQALYKSKNVGASFQPQATYPNHDQHVVLIWEIHEQDGKSAN</sequence>
<dbReference type="Proteomes" id="UP000623107">
    <property type="component" value="Unassembled WGS sequence"/>
</dbReference>
<dbReference type="Pfam" id="PF07244">
    <property type="entry name" value="POTRA"/>
    <property type="match status" value="1"/>
</dbReference>
<organism evidence="9 10">
    <name type="scientific">Gluconobacter vitians</name>
    <dbReference type="NCBI Taxonomy" id="2728102"/>
    <lineage>
        <taxon>Bacteria</taxon>
        <taxon>Pseudomonadati</taxon>
        <taxon>Pseudomonadota</taxon>
        <taxon>Alphaproteobacteria</taxon>
        <taxon>Acetobacterales</taxon>
        <taxon>Acetobacteraceae</taxon>
        <taxon>Gluconobacter</taxon>
    </lineage>
</organism>
<evidence type="ECO:0000313" key="9">
    <source>
        <dbReference type="EMBL" id="MBF0859933.1"/>
    </source>
</evidence>
<proteinExistence type="predicted"/>
<gene>
    <name evidence="9" type="ORF">HKD24_11985</name>
</gene>
<keyword evidence="4" id="KW-1133">Transmembrane helix</keyword>
<evidence type="ECO:0000256" key="2">
    <source>
        <dbReference type="ARBA" id="ARBA00022618"/>
    </source>
</evidence>
<accession>A0ABR9Y8J9</accession>
<dbReference type="Pfam" id="PF08478">
    <property type="entry name" value="POTRA_1"/>
    <property type="match status" value="1"/>
</dbReference>
<dbReference type="EMBL" id="JABCQG010000017">
    <property type="protein sequence ID" value="MBF0859933.1"/>
    <property type="molecule type" value="Genomic_DNA"/>
</dbReference>
<keyword evidence="10" id="KW-1185">Reference proteome</keyword>
<reference evidence="9" key="2">
    <citation type="submission" date="2020-11" db="EMBL/GenBank/DDBJ databases">
        <title>Description of novel Gluconobacter species.</title>
        <authorList>
            <person name="Cleenwerck I."/>
            <person name="Cnockaert M."/>
            <person name="Borremans W."/>
            <person name="Wieme A.D."/>
            <person name="De Vuyst L."/>
            <person name="Vandamme P."/>
        </authorList>
    </citation>
    <scope>NUCLEOTIDE SEQUENCE</scope>
    <source>
        <strain evidence="9">LMG 31484</strain>
    </source>
</reference>
<evidence type="ECO:0000256" key="1">
    <source>
        <dbReference type="ARBA" id="ARBA00022475"/>
    </source>
</evidence>
<feature type="domain" description="POTRA" evidence="7">
    <location>
        <begin position="130"/>
        <end position="191"/>
    </location>
</feature>
<dbReference type="RefSeq" id="WP_194260492.1">
    <property type="nucleotide sequence ID" value="NZ_JABCQG010000017.1"/>
</dbReference>
<keyword evidence="1" id="KW-1003">Cell membrane</keyword>
<keyword evidence="6" id="KW-0732">Signal</keyword>
<feature type="domain" description="POTRA" evidence="8">
    <location>
        <begin position="42"/>
        <end position="84"/>
    </location>
</feature>
<evidence type="ECO:0000259" key="8">
    <source>
        <dbReference type="Pfam" id="PF08478"/>
    </source>
</evidence>
<evidence type="ECO:0000256" key="3">
    <source>
        <dbReference type="ARBA" id="ARBA00022692"/>
    </source>
</evidence>
<evidence type="ECO:0000256" key="5">
    <source>
        <dbReference type="ARBA" id="ARBA00023306"/>
    </source>
</evidence>